<organism evidence="1 2">
    <name type="scientific">Pseudomonas gorinensis</name>
    <dbReference type="NCBI Taxonomy" id="3240790"/>
    <lineage>
        <taxon>Bacteria</taxon>
        <taxon>Pseudomonadati</taxon>
        <taxon>Pseudomonadota</taxon>
        <taxon>Gammaproteobacteria</taxon>
        <taxon>Pseudomonadales</taxon>
        <taxon>Pseudomonadaceae</taxon>
        <taxon>Pseudomonas</taxon>
    </lineage>
</organism>
<dbReference type="EMBL" id="CP006852">
    <property type="protein sequence ID" value="AHC38081.1"/>
    <property type="molecule type" value="Genomic_DNA"/>
</dbReference>
<keyword evidence="2" id="KW-1185">Reference proteome</keyword>
<dbReference type="Proteomes" id="UP000018725">
    <property type="component" value="Chromosome"/>
</dbReference>
<name>A0ACA7PE01_9PSED</name>
<protein>
    <submittedName>
        <fullName evidence="1">Uncharacterized protein</fullName>
    </submittedName>
</protein>
<evidence type="ECO:0000313" key="1">
    <source>
        <dbReference type="EMBL" id="AHC38081.1"/>
    </source>
</evidence>
<evidence type="ECO:0000313" key="2">
    <source>
        <dbReference type="Proteomes" id="UP000018725"/>
    </source>
</evidence>
<gene>
    <name evidence="1" type="ORF">U771_28045</name>
</gene>
<proteinExistence type="predicted"/>
<reference evidence="1 2" key="1">
    <citation type="journal article" date="2014" name="Genome Announc.">
        <title>Complete Genome Sequence of Pseudomonas sp. Strain TKP, Isolated from a gamma-Hexachlorocyclohexane-Degrading Mixed Culture.</title>
        <authorList>
            <person name="Ohtsubo Y."/>
            <person name="Kishida K."/>
            <person name="Sato T."/>
            <person name="Tabata M."/>
            <person name="Kawasumi T."/>
            <person name="Ogura Y."/>
            <person name="Hayashi T."/>
            <person name="Tsuda M."/>
            <person name="Nagata Y."/>
        </authorList>
    </citation>
    <scope>NUCLEOTIDE SEQUENCE [LARGE SCALE GENOMIC DNA]</scope>
    <source>
        <strain evidence="1 2">TKP</strain>
    </source>
</reference>
<sequence length="168" mass="19304">MRIPRIDNHAVQEQIDAATELLAAYEHDLEREAAELQQTKREKVELTALISYAERSEERLAVLRESVAGEDYSLNELSHCGADTLVQYSSFLALVNSHINSCERRVGEINKAIELLRSDVEMLTIISTARFRQVYSYCTFRTPGWSFFRLHNKAPKRQLNIVSLSKFL</sequence>
<accession>A0ACA7PE01</accession>